<feature type="compositionally biased region" description="Low complexity" evidence="1">
    <location>
        <begin position="189"/>
        <end position="216"/>
    </location>
</feature>
<keyword evidence="3" id="KW-1185">Reference proteome</keyword>
<dbReference type="EMBL" id="JBHTEY010000004">
    <property type="protein sequence ID" value="MFC7618093.1"/>
    <property type="molecule type" value="Genomic_DNA"/>
</dbReference>
<evidence type="ECO:0000313" key="2">
    <source>
        <dbReference type="EMBL" id="MFC7618093.1"/>
    </source>
</evidence>
<sequence>MTKADEVREQATAAVKDALEQVRTPLLAALGAGDLAAKAVADAVHRAKERAESTRTAVNDLPGKVDPSELRKLVDDYTDAALKLYQKLADQGEDALGKLKSQPQVKKAIEQLEEAITTAQQRAGDVAGDARALAEDVLTRVTRKTRSVGEKAAITAERVAAEVAEAVEEAGEDVAHEVRSTSRRVANKTAPARKPAATTTARATAARKTTAPKTDK</sequence>
<protein>
    <recommendedName>
        <fullName evidence="4">Heparin binding hemagglutinin HbhA</fullName>
    </recommendedName>
</protein>
<organism evidence="2 3">
    <name type="scientific">Actinokineospora soli</name>
    <dbReference type="NCBI Taxonomy" id="1048753"/>
    <lineage>
        <taxon>Bacteria</taxon>
        <taxon>Bacillati</taxon>
        <taxon>Actinomycetota</taxon>
        <taxon>Actinomycetes</taxon>
        <taxon>Pseudonocardiales</taxon>
        <taxon>Pseudonocardiaceae</taxon>
        <taxon>Actinokineospora</taxon>
    </lineage>
</organism>
<comment type="caution">
    <text evidence="2">The sequence shown here is derived from an EMBL/GenBank/DDBJ whole genome shotgun (WGS) entry which is preliminary data.</text>
</comment>
<feature type="region of interest" description="Disordered" evidence="1">
    <location>
        <begin position="171"/>
        <end position="216"/>
    </location>
</feature>
<name>A0ABW2U019_9PSEU</name>
<evidence type="ECO:0000313" key="3">
    <source>
        <dbReference type="Proteomes" id="UP001596512"/>
    </source>
</evidence>
<dbReference type="SUPFAM" id="SSF47162">
    <property type="entry name" value="Apolipoprotein"/>
    <property type="match status" value="1"/>
</dbReference>
<evidence type="ECO:0008006" key="4">
    <source>
        <dbReference type="Google" id="ProtNLM"/>
    </source>
</evidence>
<evidence type="ECO:0000256" key="1">
    <source>
        <dbReference type="SAM" id="MobiDB-lite"/>
    </source>
</evidence>
<proteinExistence type="predicted"/>
<reference evidence="3" key="1">
    <citation type="journal article" date="2019" name="Int. J. Syst. Evol. Microbiol.">
        <title>The Global Catalogue of Microorganisms (GCM) 10K type strain sequencing project: providing services to taxonomists for standard genome sequencing and annotation.</title>
        <authorList>
            <consortium name="The Broad Institute Genomics Platform"/>
            <consortium name="The Broad Institute Genome Sequencing Center for Infectious Disease"/>
            <person name="Wu L."/>
            <person name="Ma J."/>
        </authorList>
    </citation>
    <scope>NUCLEOTIDE SEQUENCE [LARGE SCALE GENOMIC DNA]</scope>
    <source>
        <strain evidence="3">JCM 17695</strain>
    </source>
</reference>
<dbReference type="Proteomes" id="UP001596512">
    <property type="component" value="Unassembled WGS sequence"/>
</dbReference>
<gene>
    <name evidence="2" type="ORF">ACFQV2_36595</name>
</gene>
<accession>A0ABW2U019</accession>